<dbReference type="EMBL" id="CAJOBG010107073">
    <property type="protein sequence ID" value="CAF4726250.1"/>
    <property type="molecule type" value="Genomic_DNA"/>
</dbReference>
<name>A0A821JSN9_9BILA</name>
<accession>A0A821JSN9</accession>
<dbReference type="AlphaFoldDB" id="A0A821JSN9"/>
<reference evidence="1" key="1">
    <citation type="submission" date="2021-02" db="EMBL/GenBank/DDBJ databases">
        <authorList>
            <person name="Nowell W R."/>
        </authorList>
    </citation>
    <scope>NUCLEOTIDE SEQUENCE</scope>
</reference>
<organism evidence="1 2">
    <name type="scientific">Rotaria magnacalcarata</name>
    <dbReference type="NCBI Taxonomy" id="392030"/>
    <lineage>
        <taxon>Eukaryota</taxon>
        <taxon>Metazoa</taxon>
        <taxon>Spiralia</taxon>
        <taxon>Gnathifera</taxon>
        <taxon>Rotifera</taxon>
        <taxon>Eurotatoria</taxon>
        <taxon>Bdelloidea</taxon>
        <taxon>Philodinida</taxon>
        <taxon>Philodinidae</taxon>
        <taxon>Rotaria</taxon>
    </lineage>
</organism>
<protein>
    <submittedName>
        <fullName evidence="1">Uncharacterized protein</fullName>
    </submittedName>
</protein>
<feature type="non-terminal residue" evidence="1">
    <location>
        <position position="1"/>
    </location>
</feature>
<feature type="non-terminal residue" evidence="1">
    <location>
        <position position="80"/>
    </location>
</feature>
<dbReference type="Proteomes" id="UP000663866">
    <property type="component" value="Unassembled WGS sequence"/>
</dbReference>
<proteinExistence type="predicted"/>
<evidence type="ECO:0000313" key="2">
    <source>
        <dbReference type="Proteomes" id="UP000663866"/>
    </source>
</evidence>
<comment type="caution">
    <text evidence="1">The sequence shown here is derived from an EMBL/GenBank/DDBJ whole genome shotgun (WGS) entry which is preliminary data.</text>
</comment>
<evidence type="ECO:0000313" key="1">
    <source>
        <dbReference type="EMBL" id="CAF4726250.1"/>
    </source>
</evidence>
<gene>
    <name evidence="1" type="ORF">OVN521_LOCUS49272</name>
</gene>
<keyword evidence="2" id="KW-1185">Reference proteome</keyword>
<sequence>QRLRLPDEYRTLIQVKFEELELKRRLSQMTDEEKKLFLQTKRLEQKPIEDLDLTLTKDLPVAKQVHTTLSISSKSMSDLL</sequence>